<dbReference type="SUPFAM" id="SSF160104">
    <property type="entry name" value="Acetoacetate decarboxylase-like"/>
    <property type="match status" value="1"/>
</dbReference>
<dbReference type="PANTHER" id="PTHR40518">
    <property type="entry name" value="ACETOACETATE DECARBOXYLASE"/>
    <property type="match status" value="1"/>
</dbReference>
<dbReference type="InterPro" id="IPR023375">
    <property type="entry name" value="ADC_dom_sf"/>
</dbReference>
<evidence type="ECO:0008006" key="3">
    <source>
        <dbReference type="Google" id="ProtNLM"/>
    </source>
</evidence>
<keyword evidence="2" id="KW-1185">Reference proteome</keyword>
<dbReference type="AlphaFoldDB" id="A0A4Q7PB53"/>
<dbReference type="EMBL" id="SGXG01000001">
    <property type="protein sequence ID" value="RZS96012.1"/>
    <property type="molecule type" value="Genomic_DNA"/>
</dbReference>
<comment type="caution">
    <text evidence="1">The sequence shown here is derived from an EMBL/GenBank/DDBJ whole genome shotgun (WGS) entry which is preliminary data.</text>
</comment>
<dbReference type="Gene3D" id="2.40.400.10">
    <property type="entry name" value="Acetoacetate decarboxylase-like"/>
    <property type="match status" value="1"/>
</dbReference>
<dbReference type="OrthoDB" id="323772at2"/>
<protein>
    <recommendedName>
        <fullName evidence="3">Acetoacetate decarboxylase</fullName>
    </recommendedName>
</protein>
<proteinExistence type="predicted"/>
<accession>A0A4Q7PB53</accession>
<evidence type="ECO:0000313" key="1">
    <source>
        <dbReference type="EMBL" id="RZS96012.1"/>
    </source>
</evidence>
<evidence type="ECO:0000313" key="2">
    <source>
        <dbReference type="Proteomes" id="UP000292209"/>
    </source>
</evidence>
<name>A0A4Q7PB53_9BACT</name>
<organism evidence="1 2">
    <name type="scientific">Cecembia calidifontis</name>
    <dbReference type="NCBI Taxonomy" id="1187080"/>
    <lineage>
        <taxon>Bacteria</taxon>
        <taxon>Pseudomonadati</taxon>
        <taxon>Bacteroidota</taxon>
        <taxon>Cytophagia</taxon>
        <taxon>Cytophagales</taxon>
        <taxon>Cyclobacteriaceae</taxon>
        <taxon>Cecembia</taxon>
    </lineage>
</organism>
<gene>
    <name evidence="1" type="ORF">BC751_1566</name>
</gene>
<sequence length="219" mass="24896">MQVEKPDIHYPAPWNLKGEGIIMVFNFKKNWVLNSAFLSEEQKSNFMGGLGYVMLVNYHDSPVGPYKELLIIPGKFRPHKRQSIARIFVDSELSTENGRYNWGIPKETTPMIWLSENGVDTIGIGKEDDPILFCRLKSYGLPFPATTKLVPIKLFQELGGKIFLTNPQGSGWGKLAKIETLKVDGAWFPDFSGQKPLLCFKVNSFRMHFPESVIKDVDR</sequence>
<dbReference type="Proteomes" id="UP000292209">
    <property type="component" value="Unassembled WGS sequence"/>
</dbReference>
<dbReference type="RefSeq" id="WP_130275029.1">
    <property type="nucleotide sequence ID" value="NZ_SGXG01000001.1"/>
</dbReference>
<dbReference type="PANTHER" id="PTHR40518:SF1">
    <property type="entry name" value="ACETOACETATE DECARBOXYLASE"/>
    <property type="match status" value="1"/>
</dbReference>
<reference evidence="1 2" key="1">
    <citation type="submission" date="2019-02" db="EMBL/GenBank/DDBJ databases">
        <title>Genomic Encyclopedia of Archaeal and Bacterial Type Strains, Phase II (KMG-II): from individual species to whole genera.</title>
        <authorList>
            <person name="Goeker M."/>
        </authorList>
    </citation>
    <scope>NUCLEOTIDE SEQUENCE [LARGE SCALE GENOMIC DNA]</scope>
    <source>
        <strain evidence="1 2">DSM 21411</strain>
    </source>
</reference>